<sequence length="314" mass="33641">MPNGEIDQLGDDVRSVARRFATLTAADVVDETLRIRNEAAHLAQQTQRPAQLNDLYLTLAQAVSLLASASIDLGLWRPAQQYARAADEYGILIGHAGVRAYALGLLATEAYWTGRPAEAVKYATGAAELAPTGIARVRALSILARAWSHRGSAEEVRYALDAADDARSDEGNDELHDLIGGEFGYAAPQQMRSASTAWLEVGRTHEAAVAARRALNAFSESTAEPWSTVEAEASVDLATCQLLAEDADAALDTLTALWSMPPGWRRAGLLGRVQRVHDIVSAAQWRPVLAAREIADEAFAFTTTAATPPELPSA</sequence>
<protein>
    <submittedName>
        <fullName evidence="1">Uncharacterized protein</fullName>
    </submittedName>
</protein>
<keyword evidence="2" id="KW-1185">Reference proteome</keyword>
<dbReference type="AlphaFoldDB" id="A0A919UJN4"/>
<reference evidence="1" key="1">
    <citation type="submission" date="2021-01" db="EMBL/GenBank/DDBJ databases">
        <title>Whole genome shotgun sequence of Dactylosporangium siamense NBRC 106093.</title>
        <authorList>
            <person name="Komaki H."/>
            <person name="Tamura T."/>
        </authorList>
    </citation>
    <scope>NUCLEOTIDE SEQUENCE</scope>
    <source>
        <strain evidence="1">NBRC 106093</strain>
    </source>
</reference>
<dbReference type="Proteomes" id="UP000660611">
    <property type="component" value="Unassembled WGS sequence"/>
</dbReference>
<evidence type="ECO:0000313" key="2">
    <source>
        <dbReference type="Proteomes" id="UP000660611"/>
    </source>
</evidence>
<evidence type="ECO:0000313" key="1">
    <source>
        <dbReference type="EMBL" id="GIG52873.1"/>
    </source>
</evidence>
<dbReference type="SUPFAM" id="SSF48452">
    <property type="entry name" value="TPR-like"/>
    <property type="match status" value="1"/>
</dbReference>
<proteinExistence type="predicted"/>
<organism evidence="1 2">
    <name type="scientific">Dactylosporangium siamense</name>
    <dbReference type="NCBI Taxonomy" id="685454"/>
    <lineage>
        <taxon>Bacteria</taxon>
        <taxon>Bacillati</taxon>
        <taxon>Actinomycetota</taxon>
        <taxon>Actinomycetes</taxon>
        <taxon>Micromonosporales</taxon>
        <taxon>Micromonosporaceae</taxon>
        <taxon>Dactylosporangium</taxon>
    </lineage>
</organism>
<gene>
    <name evidence="1" type="ORF">Dsi01nite_109140</name>
</gene>
<dbReference type="Gene3D" id="1.25.40.10">
    <property type="entry name" value="Tetratricopeptide repeat domain"/>
    <property type="match status" value="1"/>
</dbReference>
<accession>A0A919UJN4</accession>
<dbReference type="EMBL" id="BONQ01000194">
    <property type="protein sequence ID" value="GIG52873.1"/>
    <property type="molecule type" value="Genomic_DNA"/>
</dbReference>
<name>A0A919UJN4_9ACTN</name>
<dbReference type="InterPro" id="IPR011990">
    <property type="entry name" value="TPR-like_helical_dom_sf"/>
</dbReference>
<comment type="caution">
    <text evidence="1">The sequence shown here is derived from an EMBL/GenBank/DDBJ whole genome shotgun (WGS) entry which is preliminary data.</text>
</comment>